<evidence type="ECO:0000256" key="4">
    <source>
        <dbReference type="ARBA" id="ARBA00046271"/>
    </source>
</evidence>
<keyword evidence="3" id="KW-0576">Peroxisome</keyword>
<dbReference type="GO" id="GO:0005778">
    <property type="term" value="C:peroxisomal membrane"/>
    <property type="evidence" value="ECO:0007669"/>
    <property type="project" value="UniProtKB-SubCell"/>
</dbReference>
<protein>
    <recommendedName>
        <fullName evidence="7">Peroxisomal biogenesis factor 11</fullName>
    </recommendedName>
</protein>
<comment type="subcellular location">
    <subcellularLocation>
        <location evidence="4">Peroxisome membrane</location>
    </subcellularLocation>
</comment>
<evidence type="ECO:0000256" key="2">
    <source>
        <dbReference type="ARBA" id="ARBA00023136"/>
    </source>
</evidence>
<accession>A0A8H3YBW2</accession>
<sequence length="267" mass="29146">MSSMLAAQLILHPQLTKSLKLLATTVGRDKTYRLIQYLARLVAWSLLRSGGVEAKDAAARWNGLKAGLASGRKMLRLVKPLEHLQTAITTANTPVKSSSLAPVASNVAQLAQIARQLCYAGYLSTDMIVWLQSVKFLRIRADKFARISTISQRFWLGGILLSLLSSSASMFRLRTEGRRLALSRTAEKSGPEDQEARRAEGRALLKERASLISQLTLDCLDVWIPATNLGYAHLNDGAIGAIGVVTSYIGLQQQWIKVHGLPAGKGK</sequence>
<dbReference type="EMBL" id="BLZA01000002">
    <property type="protein sequence ID" value="GHJ83635.1"/>
    <property type="molecule type" value="Genomic_DNA"/>
</dbReference>
<dbReference type="PANTHER" id="PTHR12652">
    <property type="entry name" value="PEROXISOMAL BIOGENESIS FACTOR 11"/>
    <property type="match status" value="1"/>
</dbReference>
<reference evidence="5" key="1">
    <citation type="submission" date="2020-07" db="EMBL/GenBank/DDBJ databases">
        <title>Draft Genome Sequence of a Deep-Sea Yeast, Naganishia (Cryptococcus) liquefaciens strain N6.</title>
        <authorList>
            <person name="Han Y.W."/>
            <person name="Kajitani R."/>
            <person name="Morimoto H."/>
            <person name="Parhat M."/>
            <person name="Tsubouchi H."/>
            <person name="Bakenova O."/>
            <person name="Ogata M."/>
            <person name="Argunhan B."/>
            <person name="Aoki R."/>
            <person name="Kajiwara S."/>
            <person name="Itoh T."/>
            <person name="Iwasaki H."/>
        </authorList>
    </citation>
    <scope>NUCLEOTIDE SEQUENCE</scope>
    <source>
        <strain evidence="5">N6</strain>
    </source>
</reference>
<dbReference type="Proteomes" id="UP000620104">
    <property type="component" value="Unassembled WGS sequence"/>
</dbReference>
<dbReference type="PANTHER" id="PTHR12652:SF50">
    <property type="entry name" value="PEROXIN 11"/>
    <property type="match status" value="1"/>
</dbReference>
<evidence type="ECO:0000313" key="6">
    <source>
        <dbReference type="Proteomes" id="UP000620104"/>
    </source>
</evidence>
<proteinExistence type="predicted"/>
<gene>
    <name evidence="5" type="ORF">NliqN6_0037</name>
</gene>
<comment type="caution">
    <text evidence="5">The sequence shown here is derived from an EMBL/GenBank/DDBJ whole genome shotgun (WGS) entry which is preliminary data.</text>
</comment>
<evidence type="ECO:0000313" key="5">
    <source>
        <dbReference type="EMBL" id="GHJ83635.1"/>
    </source>
</evidence>
<evidence type="ECO:0008006" key="7">
    <source>
        <dbReference type="Google" id="ProtNLM"/>
    </source>
</evidence>
<keyword evidence="2" id="KW-0472">Membrane</keyword>
<evidence type="ECO:0000256" key="3">
    <source>
        <dbReference type="ARBA" id="ARBA00023140"/>
    </source>
</evidence>
<dbReference type="AlphaFoldDB" id="A0A8H3YBW2"/>
<organism evidence="5 6">
    <name type="scientific">Naganishia liquefaciens</name>
    <dbReference type="NCBI Taxonomy" id="104408"/>
    <lineage>
        <taxon>Eukaryota</taxon>
        <taxon>Fungi</taxon>
        <taxon>Dikarya</taxon>
        <taxon>Basidiomycota</taxon>
        <taxon>Agaricomycotina</taxon>
        <taxon>Tremellomycetes</taxon>
        <taxon>Filobasidiales</taxon>
        <taxon>Filobasidiaceae</taxon>
        <taxon>Naganishia</taxon>
    </lineage>
</organism>
<dbReference type="OrthoDB" id="411017at2759"/>
<dbReference type="InterPro" id="IPR008733">
    <property type="entry name" value="PEX11"/>
</dbReference>
<name>A0A8H3YBW2_9TREE</name>
<keyword evidence="6" id="KW-1185">Reference proteome</keyword>
<evidence type="ECO:0000256" key="1">
    <source>
        <dbReference type="ARBA" id="ARBA00022593"/>
    </source>
</evidence>
<dbReference type="Pfam" id="PF05648">
    <property type="entry name" value="PEX11"/>
    <property type="match status" value="1"/>
</dbReference>
<dbReference type="GO" id="GO:0016559">
    <property type="term" value="P:peroxisome fission"/>
    <property type="evidence" value="ECO:0007669"/>
    <property type="project" value="InterPro"/>
</dbReference>
<keyword evidence="1" id="KW-0962">Peroxisome biogenesis</keyword>